<keyword evidence="2 5" id="KW-0812">Transmembrane</keyword>
<dbReference type="Pfam" id="PF13564">
    <property type="entry name" value="DoxX_2"/>
    <property type="match status" value="1"/>
</dbReference>
<evidence type="ECO:0000313" key="6">
    <source>
        <dbReference type="EMBL" id="RXH56165.1"/>
    </source>
</evidence>
<reference evidence="6 7" key="1">
    <citation type="submission" date="2018-11" db="EMBL/GenBank/DDBJ databases">
        <authorList>
            <person name="Mardanov A.V."/>
            <person name="Ravin N.V."/>
            <person name="Dedysh S.N."/>
        </authorList>
    </citation>
    <scope>NUCLEOTIDE SEQUENCE [LARGE SCALE GENOMIC DNA]</scope>
    <source>
        <strain evidence="6 7">AF10</strain>
    </source>
</reference>
<dbReference type="InterPro" id="IPR032808">
    <property type="entry name" value="DoxX"/>
</dbReference>
<keyword evidence="4 5" id="KW-0472">Membrane</keyword>
<dbReference type="Proteomes" id="UP000289437">
    <property type="component" value="Unassembled WGS sequence"/>
</dbReference>
<comment type="subcellular location">
    <subcellularLocation>
        <location evidence="1">Membrane</location>
        <topology evidence="1">Multi-pass membrane protein</topology>
    </subcellularLocation>
</comment>
<evidence type="ECO:0000256" key="3">
    <source>
        <dbReference type="ARBA" id="ARBA00022989"/>
    </source>
</evidence>
<proteinExistence type="predicted"/>
<evidence type="ECO:0000256" key="1">
    <source>
        <dbReference type="ARBA" id="ARBA00004141"/>
    </source>
</evidence>
<dbReference type="GO" id="GO:0016020">
    <property type="term" value="C:membrane"/>
    <property type="evidence" value="ECO:0007669"/>
    <property type="project" value="UniProtKB-SubCell"/>
</dbReference>
<protein>
    <submittedName>
        <fullName evidence="6">Membrane protein</fullName>
    </submittedName>
</protein>
<keyword evidence="7" id="KW-1185">Reference proteome</keyword>
<dbReference type="EMBL" id="RDSM01000002">
    <property type="protein sequence ID" value="RXH56165.1"/>
    <property type="molecule type" value="Genomic_DNA"/>
</dbReference>
<accession>A0A4Q0SYA8</accession>
<dbReference type="OrthoDB" id="9811373at2"/>
<evidence type="ECO:0000256" key="2">
    <source>
        <dbReference type="ARBA" id="ARBA00022692"/>
    </source>
</evidence>
<feature type="transmembrane region" description="Helical" evidence="5">
    <location>
        <begin position="94"/>
        <end position="112"/>
    </location>
</feature>
<evidence type="ECO:0000256" key="4">
    <source>
        <dbReference type="ARBA" id="ARBA00023136"/>
    </source>
</evidence>
<organism evidence="6 7">
    <name type="scientific">Granulicella sibirica</name>
    <dbReference type="NCBI Taxonomy" id="2479048"/>
    <lineage>
        <taxon>Bacteria</taxon>
        <taxon>Pseudomonadati</taxon>
        <taxon>Acidobacteriota</taxon>
        <taxon>Terriglobia</taxon>
        <taxon>Terriglobales</taxon>
        <taxon>Acidobacteriaceae</taxon>
        <taxon>Granulicella</taxon>
    </lineage>
</organism>
<sequence>MSTKARNILGWTLAVLNLLLLGASATDKIIGSQHALAMGASFGLSAEAYRVLGIIELASAILFVFPRTAILGFLLLSSYMGGAIATHLQHHEPIGFPTGIEMFIWIIAVLRFPEVTARLRGLGSRIAADSYAA</sequence>
<gene>
    <name evidence="6" type="ORF">GRAN_3022</name>
</gene>
<evidence type="ECO:0000313" key="7">
    <source>
        <dbReference type="Proteomes" id="UP000289437"/>
    </source>
</evidence>
<evidence type="ECO:0000256" key="5">
    <source>
        <dbReference type="SAM" id="Phobius"/>
    </source>
</evidence>
<comment type="caution">
    <text evidence="6">The sequence shown here is derived from an EMBL/GenBank/DDBJ whole genome shotgun (WGS) entry which is preliminary data.</text>
</comment>
<dbReference type="RefSeq" id="WP_128913678.1">
    <property type="nucleotide sequence ID" value="NZ_RDSM01000002.1"/>
</dbReference>
<feature type="transmembrane region" description="Helical" evidence="5">
    <location>
        <begin position="49"/>
        <end position="65"/>
    </location>
</feature>
<name>A0A4Q0SYA8_9BACT</name>
<dbReference type="AlphaFoldDB" id="A0A4Q0SYA8"/>
<feature type="transmembrane region" description="Helical" evidence="5">
    <location>
        <begin position="70"/>
        <end position="88"/>
    </location>
</feature>
<keyword evidence="3 5" id="KW-1133">Transmembrane helix</keyword>
<reference evidence="7" key="2">
    <citation type="submission" date="2019-02" db="EMBL/GenBank/DDBJ databases">
        <title>Granulicella sibirica sp. nov., a psychrotolerant acidobacterium isolated from an organic soil layer in forested tundra, West Siberia.</title>
        <authorList>
            <person name="Oshkin I.Y."/>
            <person name="Kulichevskaya I.S."/>
            <person name="Rijpstra W.I.C."/>
            <person name="Sinninghe Damste J.S."/>
            <person name="Rakitin A.L."/>
            <person name="Ravin N.V."/>
            <person name="Dedysh S.N."/>
        </authorList>
    </citation>
    <scope>NUCLEOTIDE SEQUENCE [LARGE SCALE GENOMIC DNA]</scope>
    <source>
        <strain evidence="7">AF10</strain>
    </source>
</reference>